<dbReference type="AlphaFoldDB" id="D1A758"/>
<dbReference type="Proteomes" id="UP000001918">
    <property type="component" value="Chromosome"/>
</dbReference>
<gene>
    <name evidence="2" type="ordered locus">Tcur_4742</name>
</gene>
<dbReference type="STRING" id="471852.Tcur_4742"/>
<name>D1A758_THECD</name>
<reference evidence="2 3" key="1">
    <citation type="journal article" date="2011" name="Stand. Genomic Sci.">
        <title>Complete genome sequence of Thermomonospora curvata type strain (B9).</title>
        <authorList>
            <person name="Chertkov O."/>
            <person name="Sikorski J."/>
            <person name="Nolan M."/>
            <person name="Lapidus A."/>
            <person name="Lucas S."/>
            <person name="Del Rio T.G."/>
            <person name="Tice H."/>
            <person name="Cheng J.F."/>
            <person name="Goodwin L."/>
            <person name="Pitluck S."/>
            <person name="Liolios K."/>
            <person name="Ivanova N."/>
            <person name="Mavromatis K."/>
            <person name="Mikhailova N."/>
            <person name="Ovchinnikova G."/>
            <person name="Pati A."/>
            <person name="Chen A."/>
            <person name="Palaniappan K."/>
            <person name="Djao O.D."/>
            <person name="Land M."/>
            <person name="Hauser L."/>
            <person name="Chang Y.J."/>
            <person name="Jeffries C.D."/>
            <person name="Brettin T."/>
            <person name="Han C."/>
            <person name="Detter J.C."/>
            <person name="Rohde M."/>
            <person name="Goker M."/>
            <person name="Woyke T."/>
            <person name="Bristow J."/>
            <person name="Eisen J.A."/>
            <person name="Markowitz V."/>
            <person name="Hugenholtz P."/>
            <person name="Klenk H.P."/>
            <person name="Kyrpides N.C."/>
        </authorList>
    </citation>
    <scope>NUCLEOTIDE SEQUENCE [LARGE SCALE GENOMIC DNA]</scope>
    <source>
        <strain evidence="3">ATCC 19995 / DSM 43183 / JCM 3096 / KCTC 9072 / NBRC 15933 / NCIMB 10081 / Henssen B9</strain>
    </source>
</reference>
<keyword evidence="1" id="KW-0472">Membrane</keyword>
<dbReference type="EMBL" id="CP001738">
    <property type="protein sequence ID" value="ACZ00264.1"/>
    <property type="molecule type" value="Genomic_DNA"/>
</dbReference>
<feature type="transmembrane region" description="Helical" evidence="1">
    <location>
        <begin position="79"/>
        <end position="97"/>
    </location>
</feature>
<organism evidence="2 3">
    <name type="scientific">Thermomonospora curvata (strain ATCC 19995 / DSM 43183 / JCM 3096 / KCTC 9072 / NBRC 15933 / NCIMB 10081 / Henssen B9)</name>
    <dbReference type="NCBI Taxonomy" id="471852"/>
    <lineage>
        <taxon>Bacteria</taxon>
        <taxon>Bacillati</taxon>
        <taxon>Actinomycetota</taxon>
        <taxon>Actinomycetes</taxon>
        <taxon>Streptosporangiales</taxon>
        <taxon>Thermomonosporaceae</taxon>
        <taxon>Thermomonospora</taxon>
    </lineage>
</organism>
<feature type="transmembrane region" description="Helical" evidence="1">
    <location>
        <begin position="152"/>
        <end position="177"/>
    </location>
</feature>
<feature type="transmembrane region" description="Helical" evidence="1">
    <location>
        <begin position="183"/>
        <end position="202"/>
    </location>
</feature>
<keyword evidence="3" id="KW-1185">Reference proteome</keyword>
<proteinExistence type="predicted"/>
<evidence type="ECO:0000313" key="2">
    <source>
        <dbReference type="EMBL" id="ACZ00264.1"/>
    </source>
</evidence>
<dbReference type="Pfam" id="PF22564">
    <property type="entry name" value="HAAS"/>
    <property type="match status" value="1"/>
</dbReference>
<evidence type="ECO:0000256" key="1">
    <source>
        <dbReference type="SAM" id="Phobius"/>
    </source>
</evidence>
<dbReference type="InterPro" id="IPR047928">
    <property type="entry name" value="Perm_prefix_1"/>
</dbReference>
<dbReference type="HOGENOM" id="CLU_101739_0_0_11"/>
<feature type="transmembrane region" description="Helical" evidence="1">
    <location>
        <begin position="117"/>
        <end position="140"/>
    </location>
</feature>
<accession>D1A758</accession>
<keyword evidence="1" id="KW-1133">Transmembrane helix</keyword>
<dbReference type="NCBIfam" id="NF038403">
    <property type="entry name" value="perm_prefix_1"/>
    <property type="match status" value="1"/>
</dbReference>
<protein>
    <submittedName>
        <fullName evidence="2">Uncharacterized protein</fullName>
    </submittedName>
</protein>
<evidence type="ECO:0000313" key="3">
    <source>
        <dbReference type="Proteomes" id="UP000001918"/>
    </source>
</evidence>
<dbReference type="KEGG" id="tcu:Tcur_4742"/>
<dbReference type="eggNOG" id="ENOG5032YFK">
    <property type="taxonomic scope" value="Bacteria"/>
</dbReference>
<sequence length="220" mass="23895">MVIDGYVTELERVLVGPPRVKRDMVVEARDSLLDAAEALQARGLSREEAERRAVAEFGTIEEVAPGYQEELTACAGRRLGWVLLLVGPLTWLLWWGIWRVFPGDAGGWTQPPEWYAVVARVLDGTQLFTGAVGGVLLLALGRFGRTVRRTRLVTRAAAIYAKALLPVTLGLCVPLLYGAGPVGAHMLPWAVAAVVSLLLLGVQMRHAVRCLRLVRLAPAA</sequence>
<dbReference type="RefSeq" id="WP_012855045.1">
    <property type="nucleotide sequence ID" value="NC_013510.1"/>
</dbReference>
<keyword evidence="1" id="KW-0812">Transmembrane</keyword>